<comment type="caution">
    <text evidence="1">The sequence shown here is derived from an EMBL/GenBank/DDBJ whole genome shotgun (WGS) entry which is preliminary data.</text>
</comment>
<accession>A0AA39J509</accession>
<dbReference type="AlphaFoldDB" id="A0AA39J509"/>
<sequence length="235" mass="25358">MSSSALLPSRGQCIRVTDNYCHCPWFASTLLDQSICGLCGHGIHAHVDYVSMVSPSLSREAMRRVCPKAQLCDHVATDNTYRSAEPWTVLDYFTDSNNTSYNTAAISFFNGAINGPMSFSPADPDIVTFTHDPSLMPIIAAPTFSPSLRCAFSPSSDVENIPLVPTSISSPSSSSASSSIQPDVVQYSGHFMNDSYTRQLNSDTTNEIFEYQDYSNVPYGAMPGAGADASSNTFA</sequence>
<proteinExistence type="predicted"/>
<evidence type="ECO:0000313" key="1">
    <source>
        <dbReference type="EMBL" id="KAK0434949.1"/>
    </source>
</evidence>
<protein>
    <submittedName>
        <fullName evidence="1">Uncharacterized protein</fullName>
    </submittedName>
</protein>
<organism evidence="1 2">
    <name type="scientific">Armillaria borealis</name>
    <dbReference type="NCBI Taxonomy" id="47425"/>
    <lineage>
        <taxon>Eukaryota</taxon>
        <taxon>Fungi</taxon>
        <taxon>Dikarya</taxon>
        <taxon>Basidiomycota</taxon>
        <taxon>Agaricomycotina</taxon>
        <taxon>Agaricomycetes</taxon>
        <taxon>Agaricomycetidae</taxon>
        <taxon>Agaricales</taxon>
        <taxon>Marasmiineae</taxon>
        <taxon>Physalacriaceae</taxon>
        <taxon>Armillaria</taxon>
    </lineage>
</organism>
<dbReference type="Proteomes" id="UP001175226">
    <property type="component" value="Unassembled WGS sequence"/>
</dbReference>
<evidence type="ECO:0000313" key="2">
    <source>
        <dbReference type="Proteomes" id="UP001175226"/>
    </source>
</evidence>
<keyword evidence="2" id="KW-1185">Reference proteome</keyword>
<reference evidence="1" key="1">
    <citation type="submission" date="2023-06" db="EMBL/GenBank/DDBJ databases">
        <authorList>
            <consortium name="Lawrence Berkeley National Laboratory"/>
            <person name="Ahrendt S."/>
            <person name="Sahu N."/>
            <person name="Indic B."/>
            <person name="Wong-Bajracharya J."/>
            <person name="Merenyi Z."/>
            <person name="Ke H.-M."/>
            <person name="Monk M."/>
            <person name="Kocsube S."/>
            <person name="Drula E."/>
            <person name="Lipzen A."/>
            <person name="Balint B."/>
            <person name="Henrissat B."/>
            <person name="Andreopoulos B."/>
            <person name="Martin F.M."/>
            <person name="Harder C.B."/>
            <person name="Rigling D."/>
            <person name="Ford K.L."/>
            <person name="Foster G.D."/>
            <person name="Pangilinan J."/>
            <person name="Papanicolaou A."/>
            <person name="Barry K."/>
            <person name="LaButti K."/>
            <person name="Viragh M."/>
            <person name="Koriabine M."/>
            <person name="Yan M."/>
            <person name="Riley R."/>
            <person name="Champramary S."/>
            <person name="Plett K.L."/>
            <person name="Tsai I.J."/>
            <person name="Slot J."/>
            <person name="Sipos G."/>
            <person name="Plett J."/>
            <person name="Nagy L.G."/>
            <person name="Grigoriev I.V."/>
        </authorList>
    </citation>
    <scope>NUCLEOTIDE SEQUENCE</scope>
    <source>
        <strain evidence="1">FPL87.14</strain>
    </source>
</reference>
<gene>
    <name evidence="1" type="ORF">EV421DRAFT_1740585</name>
</gene>
<dbReference type="EMBL" id="JAUEPT010000067">
    <property type="protein sequence ID" value="KAK0434949.1"/>
    <property type="molecule type" value="Genomic_DNA"/>
</dbReference>
<name>A0AA39J509_9AGAR</name>